<keyword evidence="2" id="KW-1185">Reference proteome</keyword>
<reference evidence="1" key="2">
    <citation type="submission" date="2015-06" db="UniProtKB">
        <authorList>
            <consortium name="EnsemblProtists"/>
        </authorList>
    </citation>
    <scope>IDENTIFICATION</scope>
    <source>
        <strain evidence="1">Emoy2</strain>
    </source>
</reference>
<dbReference type="InParanoid" id="M4BP68"/>
<organism evidence="1 2">
    <name type="scientific">Hyaloperonospora arabidopsidis (strain Emoy2)</name>
    <name type="common">Downy mildew agent</name>
    <name type="synonym">Peronospora arabidopsidis</name>
    <dbReference type="NCBI Taxonomy" id="559515"/>
    <lineage>
        <taxon>Eukaryota</taxon>
        <taxon>Sar</taxon>
        <taxon>Stramenopiles</taxon>
        <taxon>Oomycota</taxon>
        <taxon>Peronosporomycetes</taxon>
        <taxon>Peronosporales</taxon>
        <taxon>Peronosporaceae</taxon>
        <taxon>Hyaloperonospora</taxon>
    </lineage>
</organism>
<dbReference type="EMBL" id="JH598491">
    <property type="status" value="NOT_ANNOTATED_CDS"/>
    <property type="molecule type" value="Genomic_DNA"/>
</dbReference>
<evidence type="ECO:0000313" key="2">
    <source>
        <dbReference type="Proteomes" id="UP000011713"/>
    </source>
</evidence>
<sequence>MPLRRGLHIPYRVATINCILWGPASPGSPTIRFRAFMILREAKLSITGTPNGTFENYCKPEG</sequence>
<dbReference type="Proteomes" id="UP000011713">
    <property type="component" value="Unassembled WGS sequence"/>
</dbReference>
<name>M4BP68_HYAAE</name>
<proteinExistence type="predicted"/>
<dbReference type="EnsemblProtists" id="HpaT808207">
    <property type="protein sequence ID" value="HpaP808207"/>
    <property type="gene ID" value="HpaG808207"/>
</dbReference>
<reference evidence="2" key="1">
    <citation type="journal article" date="2010" name="Science">
        <title>Signatures of adaptation to obligate biotrophy in the Hyaloperonospora arabidopsidis genome.</title>
        <authorList>
            <person name="Baxter L."/>
            <person name="Tripathy S."/>
            <person name="Ishaque N."/>
            <person name="Boot N."/>
            <person name="Cabral A."/>
            <person name="Kemen E."/>
            <person name="Thines M."/>
            <person name="Ah-Fong A."/>
            <person name="Anderson R."/>
            <person name="Badejoko W."/>
            <person name="Bittner-Eddy P."/>
            <person name="Boore J.L."/>
            <person name="Chibucos M.C."/>
            <person name="Coates M."/>
            <person name="Dehal P."/>
            <person name="Delehaunty K."/>
            <person name="Dong S."/>
            <person name="Downton P."/>
            <person name="Dumas B."/>
            <person name="Fabro G."/>
            <person name="Fronick C."/>
            <person name="Fuerstenberg S.I."/>
            <person name="Fulton L."/>
            <person name="Gaulin E."/>
            <person name="Govers F."/>
            <person name="Hughes L."/>
            <person name="Humphray S."/>
            <person name="Jiang R.H."/>
            <person name="Judelson H."/>
            <person name="Kamoun S."/>
            <person name="Kyung K."/>
            <person name="Meijer H."/>
            <person name="Minx P."/>
            <person name="Morris P."/>
            <person name="Nelson J."/>
            <person name="Phuntumart V."/>
            <person name="Qutob D."/>
            <person name="Rehmany A."/>
            <person name="Rougon-Cardoso A."/>
            <person name="Ryden P."/>
            <person name="Torto-Alalibo T."/>
            <person name="Studholme D."/>
            <person name="Wang Y."/>
            <person name="Win J."/>
            <person name="Wood J."/>
            <person name="Clifton S.W."/>
            <person name="Rogers J."/>
            <person name="Van den Ackerveken G."/>
            <person name="Jones J.D."/>
            <person name="McDowell J.M."/>
            <person name="Beynon J."/>
            <person name="Tyler B.M."/>
        </authorList>
    </citation>
    <scope>NUCLEOTIDE SEQUENCE [LARGE SCALE GENOMIC DNA]</scope>
    <source>
        <strain evidence="2">Emoy2</strain>
    </source>
</reference>
<protein>
    <submittedName>
        <fullName evidence="1">Uncharacterized protein</fullName>
    </submittedName>
</protein>
<dbReference type="VEuPathDB" id="FungiDB:HpaG808207"/>
<accession>M4BP68</accession>
<dbReference type="AlphaFoldDB" id="M4BP68"/>
<dbReference type="HOGENOM" id="CLU_2908883_0_0_1"/>
<evidence type="ECO:0000313" key="1">
    <source>
        <dbReference type="EnsemblProtists" id="HpaP808207"/>
    </source>
</evidence>